<dbReference type="EMBL" id="UYYF01004746">
    <property type="protein sequence ID" value="VDN06791.1"/>
    <property type="molecule type" value="Genomic_DNA"/>
</dbReference>
<evidence type="ECO:0000313" key="2">
    <source>
        <dbReference type="EMBL" id="VDN06791.1"/>
    </source>
</evidence>
<feature type="compositionally biased region" description="Acidic residues" evidence="1">
    <location>
        <begin position="146"/>
        <end position="159"/>
    </location>
</feature>
<reference evidence="2 3" key="2">
    <citation type="submission" date="2018-11" db="EMBL/GenBank/DDBJ databases">
        <authorList>
            <consortium name="Pathogen Informatics"/>
        </authorList>
    </citation>
    <scope>NUCLEOTIDE SEQUENCE [LARGE SCALE GENOMIC DNA]</scope>
</reference>
<reference evidence="4" key="1">
    <citation type="submission" date="2017-02" db="UniProtKB">
        <authorList>
            <consortium name="WormBaseParasite"/>
        </authorList>
    </citation>
    <scope>IDENTIFICATION</scope>
</reference>
<proteinExistence type="predicted"/>
<evidence type="ECO:0000256" key="1">
    <source>
        <dbReference type="SAM" id="MobiDB-lite"/>
    </source>
</evidence>
<evidence type="ECO:0000313" key="4">
    <source>
        <dbReference type="WBParaSite" id="TCLT_0000918601-mRNA-1"/>
    </source>
</evidence>
<keyword evidence="3" id="KW-1185">Reference proteome</keyword>
<name>A0A0N5D7W8_THECL</name>
<dbReference type="Proteomes" id="UP000276776">
    <property type="component" value="Unassembled WGS sequence"/>
</dbReference>
<organism evidence="4">
    <name type="scientific">Thelazia callipaeda</name>
    <name type="common">Oriental eyeworm</name>
    <name type="synonym">Parasitic nematode</name>
    <dbReference type="NCBI Taxonomy" id="103827"/>
    <lineage>
        <taxon>Eukaryota</taxon>
        <taxon>Metazoa</taxon>
        <taxon>Ecdysozoa</taxon>
        <taxon>Nematoda</taxon>
        <taxon>Chromadorea</taxon>
        <taxon>Rhabditida</taxon>
        <taxon>Spirurina</taxon>
        <taxon>Spiruromorpha</taxon>
        <taxon>Thelazioidea</taxon>
        <taxon>Thelaziidae</taxon>
        <taxon>Thelazia</taxon>
    </lineage>
</organism>
<feature type="region of interest" description="Disordered" evidence="1">
    <location>
        <begin position="137"/>
        <end position="230"/>
    </location>
</feature>
<dbReference type="AlphaFoldDB" id="A0A0N5D7W8"/>
<evidence type="ECO:0000313" key="3">
    <source>
        <dbReference type="Proteomes" id="UP000276776"/>
    </source>
</evidence>
<accession>A0A0N5D7W8</accession>
<dbReference type="WBParaSite" id="TCLT_0000918601-mRNA-1">
    <property type="protein sequence ID" value="TCLT_0000918601-mRNA-1"/>
    <property type="gene ID" value="TCLT_0000918601"/>
</dbReference>
<sequence length="230" mass="25847">MSSSPVHDSSRSEFDNSDIQIISVITADTRRRARTPEVIVIDSDDDMNTAEIIQATRVHWPHMPPKRMRRMDSEENHASQDMVHMVGNNEVEKTNEDSDIEILDMDQSSEAGVVSMDLDTEILEGSINMDISSDDFEEVKKRKNEENEDSNDDDVEDGNMIDVSDINNEWMSGDEEMYKSNDSETMERAPLRDGQVTEEILSRNDGDLGGNNPSSSSVVETRDKDVPSSA</sequence>
<feature type="compositionally biased region" description="Basic and acidic residues" evidence="1">
    <location>
        <begin position="176"/>
        <end position="191"/>
    </location>
</feature>
<protein>
    <submittedName>
        <fullName evidence="2 4">Uncharacterized protein</fullName>
    </submittedName>
</protein>
<feature type="compositionally biased region" description="Basic and acidic residues" evidence="1">
    <location>
        <begin position="220"/>
        <end position="230"/>
    </location>
</feature>
<gene>
    <name evidence="2" type="ORF">TCLT_LOCUS9175</name>
</gene>